<dbReference type="EMBL" id="JABXBU010000003">
    <property type="protein sequence ID" value="KAF8793219.1"/>
    <property type="molecule type" value="Genomic_DNA"/>
</dbReference>
<dbReference type="Pfam" id="PF03153">
    <property type="entry name" value="TFIIA"/>
    <property type="match status" value="1"/>
</dbReference>
<dbReference type="CDD" id="cd07976">
    <property type="entry name" value="TFIIA_alpha_beta_like"/>
    <property type="match status" value="2"/>
</dbReference>
<organism evidence="7 8">
    <name type="scientific">Argiope bruennichi</name>
    <name type="common">Wasp spider</name>
    <name type="synonym">Aranea bruennichi</name>
    <dbReference type="NCBI Taxonomy" id="94029"/>
    <lineage>
        <taxon>Eukaryota</taxon>
        <taxon>Metazoa</taxon>
        <taxon>Ecdysozoa</taxon>
        <taxon>Arthropoda</taxon>
        <taxon>Chelicerata</taxon>
        <taxon>Arachnida</taxon>
        <taxon>Araneae</taxon>
        <taxon>Araneomorphae</taxon>
        <taxon>Entelegynae</taxon>
        <taxon>Araneoidea</taxon>
        <taxon>Araneidae</taxon>
        <taxon>Argiope</taxon>
    </lineage>
</organism>
<evidence type="ECO:0000256" key="3">
    <source>
        <dbReference type="ARBA" id="ARBA00023015"/>
    </source>
</evidence>
<evidence type="ECO:0000256" key="6">
    <source>
        <dbReference type="SAM" id="MobiDB-lite"/>
    </source>
</evidence>
<evidence type="ECO:0000256" key="5">
    <source>
        <dbReference type="ARBA" id="ARBA00023242"/>
    </source>
</evidence>
<reference evidence="7" key="2">
    <citation type="submission" date="2020-06" db="EMBL/GenBank/DDBJ databases">
        <authorList>
            <person name="Sheffer M."/>
        </authorList>
    </citation>
    <scope>NUCLEOTIDE SEQUENCE</scope>
</reference>
<comment type="similarity">
    <text evidence="2">Belongs to the TFIIA subunit 1 family.</text>
</comment>
<dbReference type="GO" id="GO:0005672">
    <property type="term" value="C:transcription factor TFIIA complex"/>
    <property type="evidence" value="ECO:0007669"/>
    <property type="project" value="InterPro"/>
</dbReference>
<feature type="compositionally biased region" description="Acidic residues" evidence="6">
    <location>
        <begin position="218"/>
        <end position="270"/>
    </location>
</feature>
<dbReference type="InterPro" id="IPR009088">
    <property type="entry name" value="TFIIA_b-brl"/>
</dbReference>
<feature type="region of interest" description="Disordered" evidence="6">
    <location>
        <begin position="199"/>
        <end position="271"/>
    </location>
</feature>
<evidence type="ECO:0000256" key="1">
    <source>
        <dbReference type="ARBA" id="ARBA00004123"/>
    </source>
</evidence>
<keyword evidence="4" id="KW-0804">Transcription</keyword>
<dbReference type="OrthoDB" id="6275927at2759"/>
<evidence type="ECO:0000256" key="4">
    <source>
        <dbReference type="ARBA" id="ARBA00023163"/>
    </source>
</evidence>
<dbReference type="GO" id="GO:0006367">
    <property type="term" value="P:transcription initiation at RNA polymerase II promoter"/>
    <property type="evidence" value="ECO:0007669"/>
    <property type="project" value="InterPro"/>
</dbReference>
<proteinExistence type="inferred from homology"/>
<protein>
    <submittedName>
        <fullName evidence="7">Transcription initiation factor IIA subunit 1 like protein</fullName>
    </submittedName>
</protein>
<name>A0A8T0FU79_ARGBR</name>
<accession>A0A8T0FU79</accession>
<dbReference type="PANTHER" id="PTHR12694">
    <property type="entry name" value="TRANSCRIPTION INITIATION FACTOR IIA SUBUNIT 1"/>
    <property type="match status" value="1"/>
</dbReference>
<keyword evidence="8" id="KW-1185">Reference proteome</keyword>
<keyword evidence="3" id="KW-0805">Transcription regulation</keyword>
<gene>
    <name evidence="7" type="ORF">HNY73_004729</name>
</gene>
<dbReference type="SUPFAM" id="SSF50784">
    <property type="entry name" value="Transcription factor IIA (TFIIA), beta-barrel domain"/>
    <property type="match status" value="1"/>
</dbReference>
<evidence type="ECO:0000256" key="2">
    <source>
        <dbReference type="ARBA" id="ARBA00010059"/>
    </source>
</evidence>
<comment type="caution">
    <text evidence="7">The sequence shown here is derived from an EMBL/GenBank/DDBJ whole genome shotgun (WGS) entry which is preliminary data.</text>
</comment>
<evidence type="ECO:0000313" key="7">
    <source>
        <dbReference type="EMBL" id="KAF8793219.1"/>
    </source>
</evidence>
<feature type="compositionally biased region" description="Polar residues" evidence="6">
    <location>
        <begin position="199"/>
        <end position="208"/>
    </location>
</feature>
<evidence type="ECO:0000313" key="8">
    <source>
        <dbReference type="Proteomes" id="UP000807504"/>
    </source>
</evidence>
<sequence>MASSSVPKLYHTVIDDVINNVREAFIDEGVDEQALTELKQVWERKLHESKAIEREEPPVTKIVPQASIQPVQQATTIGSSATITHQLAMPAGGMIPSTLLQYNPASNDLQKTVHLPGKVTLSLPAHMAQTGLQTLVSAPGATHVQLPPEFASLFQGNIITSAPNNLQQGGQQIAGVYQTITSDQLKNAQQFTVTIPVTTQQSQAQTGVVGQMDGTNDTSDDEDDDDFQDNDDDRDDNDDEANEDDIGEEDEEPLNSDDDVSEDDPSDLFDTENVVVCQYDKITRSKNRWKFHLKDGIMNLQGKDFVFQKALGDSEW</sequence>
<dbReference type="FunFam" id="1.10.287.100:FF:000001">
    <property type="entry name" value="Transcription initiation factor IIA subunit"/>
    <property type="match status" value="1"/>
</dbReference>
<dbReference type="FunFam" id="2.30.18.10:FF:000002">
    <property type="entry name" value="Transcription initiation factor IIA subunit 1"/>
    <property type="match status" value="1"/>
</dbReference>
<dbReference type="Gene3D" id="1.10.287.100">
    <property type="match status" value="1"/>
</dbReference>
<keyword evidence="5" id="KW-0539">Nucleus</keyword>
<comment type="subcellular location">
    <subcellularLocation>
        <location evidence="1">Nucleus</location>
    </subcellularLocation>
</comment>
<dbReference type="SUPFAM" id="SSF47396">
    <property type="entry name" value="Transcription factor IIA (TFIIA), alpha-helical domain"/>
    <property type="match status" value="1"/>
</dbReference>
<dbReference type="OMA" id="EVCDASQ"/>
<dbReference type="AlphaFoldDB" id="A0A8T0FU79"/>
<dbReference type="SMART" id="SM01371">
    <property type="entry name" value="TFIIA"/>
    <property type="match status" value="1"/>
</dbReference>
<dbReference type="PANTHER" id="PTHR12694:SF8">
    <property type="entry name" value="TRANSCRIPTION INITIATION FACTOR IIA SUBUNIT 1"/>
    <property type="match status" value="1"/>
</dbReference>
<reference evidence="7" key="1">
    <citation type="journal article" date="2020" name="bioRxiv">
        <title>Chromosome-level reference genome of the European wasp spider Argiope bruennichi: a resource for studies on range expansion and evolutionary adaptation.</title>
        <authorList>
            <person name="Sheffer M.M."/>
            <person name="Hoppe A."/>
            <person name="Krehenwinkel H."/>
            <person name="Uhl G."/>
            <person name="Kuss A.W."/>
            <person name="Jensen L."/>
            <person name="Jensen C."/>
            <person name="Gillespie R.G."/>
            <person name="Hoff K.J."/>
            <person name="Prost S."/>
        </authorList>
    </citation>
    <scope>NUCLEOTIDE SEQUENCE</scope>
</reference>
<dbReference type="InterPro" id="IPR004855">
    <property type="entry name" value="TFIIA_asu/bsu"/>
</dbReference>
<dbReference type="Proteomes" id="UP000807504">
    <property type="component" value="Unassembled WGS sequence"/>
</dbReference>
<dbReference type="Gene3D" id="2.30.18.10">
    <property type="entry name" value="Transcription factor IIA (TFIIA), beta-barrel domain"/>
    <property type="match status" value="1"/>
</dbReference>